<accession>A0A3B0T722</accession>
<gene>
    <name evidence="1" type="ORF">MNBD_BACTEROID03-2586</name>
</gene>
<dbReference type="EMBL" id="UOEL01000109">
    <property type="protein sequence ID" value="VAW13808.1"/>
    <property type="molecule type" value="Genomic_DNA"/>
</dbReference>
<sequence>MIKYTPSNQLTLSGFSHPFDQELSPGNRWVKLAEIIPWDALASVYLKQPSSTSGRESIDVR</sequence>
<protein>
    <submittedName>
        <fullName evidence="1">Uncharacterized protein</fullName>
    </submittedName>
</protein>
<reference evidence="1" key="1">
    <citation type="submission" date="2018-06" db="EMBL/GenBank/DDBJ databases">
        <authorList>
            <person name="Zhirakovskaya E."/>
        </authorList>
    </citation>
    <scope>NUCLEOTIDE SEQUENCE</scope>
</reference>
<dbReference type="AlphaFoldDB" id="A0A3B0T722"/>
<name>A0A3B0T722_9ZZZZ</name>
<feature type="non-terminal residue" evidence="1">
    <location>
        <position position="61"/>
    </location>
</feature>
<proteinExistence type="predicted"/>
<organism evidence="1">
    <name type="scientific">hydrothermal vent metagenome</name>
    <dbReference type="NCBI Taxonomy" id="652676"/>
    <lineage>
        <taxon>unclassified sequences</taxon>
        <taxon>metagenomes</taxon>
        <taxon>ecological metagenomes</taxon>
    </lineage>
</organism>
<evidence type="ECO:0000313" key="1">
    <source>
        <dbReference type="EMBL" id="VAW13808.1"/>
    </source>
</evidence>